<dbReference type="AlphaFoldDB" id="A0A9W4HIJ2"/>
<dbReference type="OrthoDB" id="6058203at2759"/>
<dbReference type="EMBL" id="CAJVOS010000015">
    <property type="protein sequence ID" value="CAG8024323.1"/>
    <property type="molecule type" value="Genomic_DNA"/>
</dbReference>
<accession>A0A9W4HIJ2</accession>
<evidence type="ECO:0000313" key="2">
    <source>
        <dbReference type="EMBL" id="CAG8024323.1"/>
    </source>
</evidence>
<evidence type="ECO:0000313" key="3">
    <source>
        <dbReference type="Proteomes" id="UP001153618"/>
    </source>
</evidence>
<dbReference type="InterPro" id="IPR036047">
    <property type="entry name" value="F-box-like_dom_sf"/>
</dbReference>
<dbReference type="PROSITE" id="PS50181">
    <property type="entry name" value="FBOX"/>
    <property type="match status" value="1"/>
</dbReference>
<dbReference type="InterPro" id="IPR001810">
    <property type="entry name" value="F-box_dom"/>
</dbReference>
<name>A0A9W4HIJ2_PENOL</name>
<protein>
    <recommendedName>
        <fullName evidence="1">F-box domain-containing protein</fullName>
    </recommendedName>
</protein>
<proteinExistence type="predicted"/>
<sequence length="535" mass="60464">MLQLPTELIELILLHCETPAFFQAARASRRLWKIAHSGREAILHRLYHTPGWYSDELQQLTTRDLYTLLKCRSNAQLDGVEYRADLTTYGFPAVLDSRASAFESQRHSTRALLVFKNDSTVYLVTMQDGKLIQEAKWRSPGQDTGDVDIIQTAFDGNHGVYVLHRHKPFPDQDLDANHPFVQQASQARSHGCIFMAYHDLNTENTTVRMCGFPEHQTYTPLALAVADRQFAISWQNANQPEDHGVVLYRFNETEGVDEEKDDQVTYTSYWSRSFLSSHDRPASGTGPVVKLAFNDRGFQLLCHYRAQPLYGSFRALYNTHLQGELGPSIANRCNVQFAPNLSLQFSIGIPFFATHKTGNVANGIPCHWQYLAFGIATHRVENWTVACLLRSEAFPRQRCTHVHNLDRGRRFESWKIMAQLGSYQQSTTSHGSQVAASRCGTRIAVADWKTLYVWALNPTEVLDTESTFYPPSWISSSDTPVLPPVILQLGAVCSQLRFTEKNSELIAITDRGVMHINLSNGEGERKGLSGHEIML</sequence>
<comment type="caution">
    <text evidence="2">The sequence shown here is derived from an EMBL/GenBank/DDBJ whole genome shotgun (WGS) entry which is preliminary data.</text>
</comment>
<reference evidence="2" key="1">
    <citation type="submission" date="2021-07" db="EMBL/GenBank/DDBJ databases">
        <authorList>
            <person name="Branca A.L. A."/>
        </authorList>
    </citation>
    <scope>NUCLEOTIDE SEQUENCE</scope>
</reference>
<dbReference type="CDD" id="cd09917">
    <property type="entry name" value="F-box_SF"/>
    <property type="match status" value="1"/>
</dbReference>
<dbReference type="Proteomes" id="UP001153618">
    <property type="component" value="Unassembled WGS sequence"/>
</dbReference>
<organism evidence="2 3">
    <name type="scientific">Penicillium olsonii</name>
    <dbReference type="NCBI Taxonomy" id="99116"/>
    <lineage>
        <taxon>Eukaryota</taxon>
        <taxon>Fungi</taxon>
        <taxon>Dikarya</taxon>
        <taxon>Ascomycota</taxon>
        <taxon>Pezizomycotina</taxon>
        <taxon>Eurotiomycetes</taxon>
        <taxon>Eurotiomycetidae</taxon>
        <taxon>Eurotiales</taxon>
        <taxon>Aspergillaceae</taxon>
        <taxon>Penicillium</taxon>
    </lineage>
</organism>
<keyword evidence="3" id="KW-1185">Reference proteome</keyword>
<dbReference type="SUPFAM" id="SSF81383">
    <property type="entry name" value="F-box domain"/>
    <property type="match status" value="1"/>
</dbReference>
<evidence type="ECO:0000259" key="1">
    <source>
        <dbReference type="PROSITE" id="PS50181"/>
    </source>
</evidence>
<feature type="domain" description="F-box" evidence="1">
    <location>
        <begin position="1"/>
        <end position="46"/>
    </location>
</feature>
<gene>
    <name evidence="2" type="ORF">POLS_LOCUS2521</name>
</gene>